<dbReference type="EMBL" id="JAVHJM010000010">
    <property type="protein sequence ID" value="KAK6504322.1"/>
    <property type="molecule type" value="Genomic_DNA"/>
</dbReference>
<dbReference type="Pfam" id="PF00069">
    <property type="entry name" value="Pkinase"/>
    <property type="match status" value="1"/>
</dbReference>
<feature type="domain" description="Protein kinase" evidence="2">
    <location>
        <begin position="23"/>
        <end position="335"/>
    </location>
</feature>
<protein>
    <recommendedName>
        <fullName evidence="2">Protein kinase domain-containing protein</fullName>
    </recommendedName>
</protein>
<evidence type="ECO:0000256" key="1">
    <source>
        <dbReference type="SAM" id="MobiDB-lite"/>
    </source>
</evidence>
<dbReference type="AlphaFoldDB" id="A0AAN8N980"/>
<dbReference type="InterPro" id="IPR011009">
    <property type="entry name" value="Kinase-like_dom_sf"/>
</dbReference>
<dbReference type="Proteomes" id="UP001307849">
    <property type="component" value="Unassembled WGS sequence"/>
</dbReference>
<dbReference type="InterPro" id="IPR052751">
    <property type="entry name" value="Plant_MAPKKK"/>
</dbReference>
<dbReference type="PANTHER" id="PTHR48011:SF18">
    <property type="entry name" value="MITOGEN-ACTIVATED PROTEIN KINASE KINASE KINASE 19-RELATED"/>
    <property type="match status" value="1"/>
</dbReference>
<accession>A0AAN8N980</accession>
<comment type="caution">
    <text evidence="3">The sequence shown here is derived from an EMBL/GenBank/DDBJ whole genome shotgun (WGS) entry which is preliminary data.</text>
</comment>
<feature type="region of interest" description="Disordered" evidence="1">
    <location>
        <begin position="81"/>
        <end position="104"/>
    </location>
</feature>
<evidence type="ECO:0000313" key="4">
    <source>
        <dbReference type="Proteomes" id="UP001307849"/>
    </source>
</evidence>
<dbReference type="GO" id="GO:0005524">
    <property type="term" value="F:ATP binding"/>
    <property type="evidence" value="ECO:0007669"/>
    <property type="project" value="InterPro"/>
</dbReference>
<organism evidence="3 4">
    <name type="scientific">Arthrobotrys conoides</name>
    <dbReference type="NCBI Taxonomy" id="74498"/>
    <lineage>
        <taxon>Eukaryota</taxon>
        <taxon>Fungi</taxon>
        <taxon>Dikarya</taxon>
        <taxon>Ascomycota</taxon>
        <taxon>Pezizomycotina</taxon>
        <taxon>Orbiliomycetes</taxon>
        <taxon>Orbiliales</taxon>
        <taxon>Orbiliaceae</taxon>
        <taxon>Arthrobotrys</taxon>
    </lineage>
</organism>
<sequence length="335" mass="37830">MATTTAPKPRTRTRRPPLPTLEQVYVPKPGDISLALVREQFKLESSQVVELGPQVYKMGPYVVVKLERRASPVYHGMEVAATPEPNANDTDANDSKEVDDNFTRPPVENIAREGELLRRAEPYAVKLFGRVVGLNEESGKLCCAGLILQCGKPLDEVLDTFTESYPPMAEKNRLATKMMILILKLHKEKRMVHGDIKPQNMVLVNGEVKLIDFESAKYLEEDFDDDQWEEWYSKGTPMYETPDRHLWTHEYESPVVEIDDLYAMALTMYQVYVPGQPFDFEASGGMFGPNPILEKRGFPDLSKVGSAGIRAWMKKVFVKGGGKVQVDKFGNEVQD</sequence>
<dbReference type="GO" id="GO:0004672">
    <property type="term" value="F:protein kinase activity"/>
    <property type="evidence" value="ECO:0007669"/>
    <property type="project" value="InterPro"/>
</dbReference>
<reference evidence="3 4" key="1">
    <citation type="submission" date="2019-10" db="EMBL/GenBank/DDBJ databases">
        <authorList>
            <person name="Palmer J.M."/>
        </authorList>
    </citation>
    <scope>NUCLEOTIDE SEQUENCE [LARGE SCALE GENOMIC DNA]</scope>
    <source>
        <strain evidence="3 4">TWF506</strain>
    </source>
</reference>
<dbReference type="PROSITE" id="PS00108">
    <property type="entry name" value="PROTEIN_KINASE_ST"/>
    <property type="match status" value="1"/>
</dbReference>
<dbReference type="Gene3D" id="1.10.510.10">
    <property type="entry name" value="Transferase(Phosphotransferase) domain 1"/>
    <property type="match status" value="1"/>
</dbReference>
<dbReference type="SMART" id="SM00220">
    <property type="entry name" value="S_TKc"/>
    <property type="match status" value="1"/>
</dbReference>
<dbReference type="PROSITE" id="PS50011">
    <property type="entry name" value="PROTEIN_KINASE_DOM"/>
    <property type="match status" value="1"/>
</dbReference>
<keyword evidence="4" id="KW-1185">Reference proteome</keyword>
<evidence type="ECO:0000259" key="2">
    <source>
        <dbReference type="PROSITE" id="PS50011"/>
    </source>
</evidence>
<name>A0AAN8N980_9PEZI</name>
<dbReference type="InterPro" id="IPR008271">
    <property type="entry name" value="Ser/Thr_kinase_AS"/>
</dbReference>
<dbReference type="InterPro" id="IPR000719">
    <property type="entry name" value="Prot_kinase_dom"/>
</dbReference>
<dbReference type="GO" id="GO:0007165">
    <property type="term" value="P:signal transduction"/>
    <property type="evidence" value="ECO:0007669"/>
    <property type="project" value="TreeGrafter"/>
</dbReference>
<evidence type="ECO:0000313" key="3">
    <source>
        <dbReference type="EMBL" id="KAK6504322.1"/>
    </source>
</evidence>
<feature type="compositionally biased region" description="Basic and acidic residues" evidence="1">
    <location>
        <begin position="93"/>
        <end position="102"/>
    </location>
</feature>
<gene>
    <name evidence="3" type="ORF">TWF506_002525</name>
</gene>
<dbReference type="SUPFAM" id="SSF56112">
    <property type="entry name" value="Protein kinase-like (PK-like)"/>
    <property type="match status" value="1"/>
</dbReference>
<proteinExistence type="predicted"/>
<dbReference type="PANTHER" id="PTHR48011">
    <property type="entry name" value="CCR4-NOT TRANSCRIPTIONAL COMPLEX SUBUNIT CAF120-RELATED"/>
    <property type="match status" value="1"/>
</dbReference>